<comment type="caution">
    <text evidence="1">The sequence shown here is derived from an EMBL/GenBank/DDBJ whole genome shotgun (WGS) entry which is preliminary data.</text>
</comment>
<name>A0A9X2ITI5_9MICO</name>
<evidence type="ECO:0000313" key="1">
    <source>
        <dbReference type="EMBL" id="MCM6764575.1"/>
    </source>
</evidence>
<keyword evidence="2" id="KW-1185">Reference proteome</keyword>
<proteinExistence type="predicted"/>
<dbReference type="Pfam" id="PF17957">
    <property type="entry name" value="Big_7"/>
    <property type="match status" value="1"/>
</dbReference>
<dbReference type="InterPro" id="IPR013783">
    <property type="entry name" value="Ig-like_fold"/>
</dbReference>
<dbReference type="EMBL" id="JAMRYM010000213">
    <property type="protein sequence ID" value="MCM6764575.1"/>
    <property type="molecule type" value="Genomic_DNA"/>
</dbReference>
<dbReference type="RefSeq" id="WP_251948714.1">
    <property type="nucleotide sequence ID" value="NZ_JAMRYM010000213.1"/>
</dbReference>
<dbReference type="GO" id="GO:0005975">
    <property type="term" value="P:carbohydrate metabolic process"/>
    <property type="evidence" value="ECO:0007669"/>
    <property type="project" value="UniProtKB-ARBA"/>
</dbReference>
<feature type="non-terminal residue" evidence="1">
    <location>
        <position position="1"/>
    </location>
</feature>
<accession>A0A9X2ITI5</accession>
<evidence type="ECO:0000313" key="2">
    <source>
        <dbReference type="Proteomes" id="UP001155240"/>
    </source>
</evidence>
<reference evidence="1" key="1">
    <citation type="submission" date="2022-06" db="EMBL/GenBank/DDBJ databases">
        <title>Whole genome shotgun sequencing (WGS) of Rathayibacter sp. ZW T2_19, isolated from stored onions (Allium cepa).</title>
        <authorList>
            <person name="Stoll D.A."/>
            <person name="Huch M."/>
        </authorList>
    </citation>
    <scope>NUCLEOTIDE SEQUENCE</scope>
    <source>
        <strain evidence="1">ZW T2_19</strain>
    </source>
</reference>
<protein>
    <submittedName>
        <fullName evidence="1">Ig-like domain-containing protein</fullName>
    </submittedName>
</protein>
<dbReference type="Gene3D" id="2.60.40.10">
    <property type="entry name" value="Immunoglobulins"/>
    <property type="match status" value="1"/>
</dbReference>
<dbReference type="AlphaFoldDB" id="A0A9X2ITI5"/>
<gene>
    <name evidence="1" type="ORF">NB037_19370</name>
</gene>
<dbReference type="Proteomes" id="UP001155240">
    <property type="component" value="Unassembled WGS sequence"/>
</dbReference>
<organism evidence="1 2">
    <name type="scientific">Rathayibacter rubneri</name>
    <dbReference type="NCBI Taxonomy" id="2950106"/>
    <lineage>
        <taxon>Bacteria</taxon>
        <taxon>Bacillati</taxon>
        <taxon>Actinomycetota</taxon>
        <taxon>Actinomycetes</taxon>
        <taxon>Micrococcales</taxon>
        <taxon>Microbacteriaceae</taxon>
        <taxon>Rathayibacter</taxon>
    </lineage>
</organism>
<sequence>TPAPTATPTATSAPVGSSAPTVAIVAPTSGSSVTGVVTLVAVASDDKGVAGVSYWVGTTKLGDAVLGEDGRYSLAVNTSAFAVGTYAVTAKAVDTDGNTTTSAPIALKRV</sequence>